<evidence type="ECO:0000313" key="6">
    <source>
        <dbReference type="Proteomes" id="UP000190102"/>
    </source>
</evidence>
<proteinExistence type="inferred from homology"/>
<dbReference type="EMBL" id="FUWR01000004">
    <property type="protein sequence ID" value="SJZ62316.1"/>
    <property type="molecule type" value="Genomic_DNA"/>
</dbReference>
<dbReference type="GO" id="GO:0003677">
    <property type="term" value="F:DNA binding"/>
    <property type="evidence" value="ECO:0007669"/>
    <property type="project" value="UniProtKB-KW"/>
</dbReference>
<feature type="domain" description="Type I restriction modification DNA specificity" evidence="4">
    <location>
        <begin position="4"/>
        <end position="175"/>
    </location>
</feature>
<evidence type="ECO:0000256" key="2">
    <source>
        <dbReference type="ARBA" id="ARBA00022747"/>
    </source>
</evidence>
<dbReference type="CDD" id="cd17249">
    <property type="entry name" value="RMtype1_S_EcoR124I-TRD2-CR2_like"/>
    <property type="match status" value="1"/>
</dbReference>
<dbReference type="Gene3D" id="3.90.220.20">
    <property type="entry name" value="DNA methylase specificity domains"/>
    <property type="match status" value="2"/>
</dbReference>
<dbReference type="AlphaFoldDB" id="A0A1T4M637"/>
<organism evidence="5 6">
    <name type="scientific">Trichlorobacter thiogenes</name>
    <dbReference type="NCBI Taxonomy" id="115783"/>
    <lineage>
        <taxon>Bacteria</taxon>
        <taxon>Pseudomonadati</taxon>
        <taxon>Thermodesulfobacteriota</taxon>
        <taxon>Desulfuromonadia</taxon>
        <taxon>Geobacterales</taxon>
        <taxon>Geobacteraceae</taxon>
        <taxon>Trichlorobacter</taxon>
    </lineage>
</organism>
<dbReference type="InterPro" id="IPR052021">
    <property type="entry name" value="Type-I_RS_S_subunit"/>
</dbReference>
<protein>
    <submittedName>
        <fullName evidence="5">Type I restriction enzyme, S subunit</fullName>
    </submittedName>
</protein>
<accession>A0A1T4M637</accession>
<evidence type="ECO:0000313" key="5">
    <source>
        <dbReference type="EMBL" id="SJZ62316.1"/>
    </source>
</evidence>
<reference evidence="6" key="1">
    <citation type="submission" date="2017-02" db="EMBL/GenBank/DDBJ databases">
        <authorList>
            <person name="Varghese N."/>
            <person name="Submissions S."/>
        </authorList>
    </citation>
    <scope>NUCLEOTIDE SEQUENCE [LARGE SCALE GENOMIC DNA]</scope>
    <source>
        <strain evidence="6">ATCC BAA-34</strain>
    </source>
</reference>
<comment type="similarity">
    <text evidence="1">Belongs to the type-I restriction system S methylase family.</text>
</comment>
<dbReference type="Pfam" id="PF01420">
    <property type="entry name" value="Methylase_S"/>
    <property type="match status" value="2"/>
</dbReference>
<dbReference type="OrthoDB" id="5363772at2"/>
<sequence>MKAGWRTSTLGEVSSFLNRGISPKYLETGGVCVLNQKCIRDHRINFESSRRHDEQAKKVGGDRFIQAGDVLVNSTGTGTLGRVAQLREAPPEPTTVDSHVTIVRPIPSKFYPEFFGYMMVVIEDAIKEAGEGCGGQTELARSVLAEKFSVHYPDSISEQQRIVTILDEAFEGIATAKANAEKNLQNARALFESHLQAVFSQRGEGWVEKRLDEICTFSSGGTPSKSNSSYWNGKIPWVSGRDMKSTQLSDSFLHISKSAVEESSTRMAPAGDLLVLVRGMGLAHGAQIAELTVPCAFNQDIRGIHSNSDLIPRYLLFALRDRINSSDTVLSNAAHGTLKIDSDELQKVKIPYPPCEVQQRIVSTIDSLSEETQRLESIYQQKLSALDALKKSLLDQAFTGQL</sequence>
<evidence type="ECO:0000256" key="3">
    <source>
        <dbReference type="ARBA" id="ARBA00023125"/>
    </source>
</evidence>
<dbReference type="InterPro" id="IPR000055">
    <property type="entry name" value="Restrct_endonuc_typeI_TRD"/>
</dbReference>
<dbReference type="SUPFAM" id="SSF116734">
    <property type="entry name" value="DNA methylase specificity domain"/>
    <property type="match status" value="2"/>
</dbReference>
<keyword evidence="6" id="KW-1185">Reference proteome</keyword>
<dbReference type="GO" id="GO:0009307">
    <property type="term" value="P:DNA restriction-modification system"/>
    <property type="evidence" value="ECO:0007669"/>
    <property type="project" value="UniProtKB-KW"/>
</dbReference>
<evidence type="ECO:0000259" key="4">
    <source>
        <dbReference type="Pfam" id="PF01420"/>
    </source>
</evidence>
<keyword evidence="3" id="KW-0238">DNA-binding</keyword>
<dbReference type="STRING" id="115783.SAMN02745119_01177"/>
<keyword evidence="2" id="KW-0680">Restriction system</keyword>
<dbReference type="RefSeq" id="WP_078789434.1">
    <property type="nucleotide sequence ID" value="NZ_FUWR01000004.1"/>
</dbReference>
<gene>
    <name evidence="5" type="ORF">SAMN02745119_01177</name>
</gene>
<evidence type="ECO:0000256" key="1">
    <source>
        <dbReference type="ARBA" id="ARBA00010923"/>
    </source>
</evidence>
<dbReference type="PANTHER" id="PTHR30408">
    <property type="entry name" value="TYPE-1 RESTRICTION ENZYME ECOKI SPECIFICITY PROTEIN"/>
    <property type="match status" value="1"/>
</dbReference>
<dbReference type="PANTHER" id="PTHR30408:SF12">
    <property type="entry name" value="TYPE I RESTRICTION ENZYME MJAVIII SPECIFICITY SUBUNIT"/>
    <property type="match status" value="1"/>
</dbReference>
<dbReference type="InterPro" id="IPR044946">
    <property type="entry name" value="Restrct_endonuc_typeI_TRD_sf"/>
</dbReference>
<feature type="domain" description="Type I restriction modification DNA specificity" evidence="4">
    <location>
        <begin position="204"/>
        <end position="376"/>
    </location>
</feature>
<dbReference type="Proteomes" id="UP000190102">
    <property type="component" value="Unassembled WGS sequence"/>
</dbReference>
<name>A0A1T4M637_9BACT</name>